<protein>
    <submittedName>
        <fullName evidence="9">Sugar ABC transporter permease</fullName>
    </submittedName>
</protein>
<keyword evidence="10" id="KW-1185">Reference proteome</keyword>
<feature type="transmembrane region" description="Helical" evidence="7">
    <location>
        <begin position="260"/>
        <end position="282"/>
    </location>
</feature>
<name>A0ABY5YHE0_9DEIO</name>
<dbReference type="CDD" id="cd06261">
    <property type="entry name" value="TM_PBP2"/>
    <property type="match status" value="1"/>
</dbReference>
<evidence type="ECO:0000313" key="9">
    <source>
        <dbReference type="EMBL" id="UWX64111.1"/>
    </source>
</evidence>
<evidence type="ECO:0000256" key="1">
    <source>
        <dbReference type="ARBA" id="ARBA00004651"/>
    </source>
</evidence>
<keyword evidence="4 7" id="KW-0812">Transmembrane</keyword>
<dbReference type="InterPro" id="IPR051393">
    <property type="entry name" value="ABC_transporter_permease"/>
</dbReference>
<feature type="transmembrane region" description="Helical" evidence="7">
    <location>
        <begin position="180"/>
        <end position="203"/>
    </location>
</feature>
<dbReference type="InterPro" id="IPR000515">
    <property type="entry name" value="MetI-like"/>
</dbReference>
<dbReference type="SUPFAM" id="SSF161098">
    <property type="entry name" value="MetI-like"/>
    <property type="match status" value="1"/>
</dbReference>
<keyword evidence="3" id="KW-1003">Cell membrane</keyword>
<feature type="transmembrane region" description="Helical" evidence="7">
    <location>
        <begin position="98"/>
        <end position="119"/>
    </location>
</feature>
<dbReference type="PANTHER" id="PTHR30193">
    <property type="entry name" value="ABC TRANSPORTER PERMEASE PROTEIN"/>
    <property type="match status" value="1"/>
</dbReference>
<keyword evidence="5 7" id="KW-1133">Transmembrane helix</keyword>
<comment type="subcellular location">
    <subcellularLocation>
        <location evidence="1 7">Cell membrane</location>
        <topology evidence="1 7">Multi-pass membrane protein</topology>
    </subcellularLocation>
</comment>
<evidence type="ECO:0000313" key="10">
    <source>
        <dbReference type="Proteomes" id="UP001060261"/>
    </source>
</evidence>
<dbReference type="PROSITE" id="PS50928">
    <property type="entry name" value="ABC_TM1"/>
    <property type="match status" value="1"/>
</dbReference>
<dbReference type="Gene3D" id="1.10.3720.10">
    <property type="entry name" value="MetI-like"/>
    <property type="match status" value="1"/>
</dbReference>
<gene>
    <name evidence="9" type="ORF">N0D28_00060</name>
</gene>
<feature type="domain" description="ABC transmembrane type-1" evidence="8">
    <location>
        <begin position="94"/>
        <end position="312"/>
    </location>
</feature>
<evidence type="ECO:0000259" key="8">
    <source>
        <dbReference type="PROSITE" id="PS50928"/>
    </source>
</evidence>
<feature type="transmembrane region" description="Helical" evidence="7">
    <location>
        <begin position="291"/>
        <end position="311"/>
    </location>
</feature>
<accession>A0ABY5YHE0</accession>
<dbReference type="Proteomes" id="UP001060261">
    <property type="component" value="Chromosome"/>
</dbReference>
<evidence type="ECO:0000256" key="4">
    <source>
        <dbReference type="ARBA" id="ARBA00022692"/>
    </source>
</evidence>
<evidence type="ECO:0000256" key="7">
    <source>
        <dbReference type="RuleBase" id="RU363032"/>
    </source>
</evidence>
<dbReference type="PANTHER" id="PTHR30193:SF37">
    <property type="entry name" value="INNER MEMBRANE ABC TRANSPORTER PERMEASE PROTEIN YCJO"/>
    <property type="match status" value="1"/>
</dbReference>
<feature type="transmembrane region" description="Helical" evidence="7">
    <location>
        <begin position="131"/>
        <end position="151"/>
    </location>
</feature>
<dbReference type="Pfam" id="PF00528">
    <property type="entry name" value="BPD_transp_1"/>
    <property type="match status" value="1"/>
</dbReference>
<feature type="transmembrane region" description="Helical" evidence="7">
    <location>
        <begin position="234"/>
        <end position="254"/>
    </location>
</feature>
<feature type="transmembrane region" description="Helical" evidence="7">
    <location>
        <begin position="34"/>
        <end position="57"/>
    </location>
</feature>
<evidence type="ECO:0000256" key="5">
    <source>
        <dbReference type="ARBA" id="ARBA00022989"/>
    </source>
</evidence>
<dbReference type="InterPro" id="IPR035906">
    <property type="entry name" value="MetI-like_sf"/>
</dbReference>
<evidence type="ECO:0000256" key="6">
    <source>
        <dbReference type="ARBA" id="ARBA00023136"/>
    </source>
</evidence>
<dbReference type="SUPFAM" id="SSF160964">
    <property type="entry name" value="MalF N-terminal region-like"/>
    <property type="match status" value="1"/>
</dbReference>
<comment type="similarity">
    <text evidence="7">Belongs to the binding-protein-dependent transport system permease family.</text>
</comment>
<evidence type="ECO:0000256" key="2">
    <source>
        <dbReference type="ARBA" id="ARBA00022448"/>
    </source>
</evidence>
<dbReference type="EMBL" id="CP104213">
    <property type="protein sequence ID" value="UWX64111.1"/>
    <property type="molecule type" value="Genomic_DNA"/>
</dbReference>
<proteinExistence type="inferred from homology"/>
<keyword evidence="6 7" id="KW-0472">Membrane</keyword>
<reference evidence="9" key="1">
    <citation type="submission" date="2022-09" db="EMBL/GenBank/DDBJ databases">
        <title>genome sequence of Deinococcus rubellus.</title>
        <authorList>
            <person name="Srinivasan S."/>
        </authorList>
    </citation>
    <scope>NUCLEOTIDE SEQUENCE</scope>
    <source>
        <strain evidence="9">Ant6</strain>
    </source>
</reference>
<evidence type="ECO:0000256" key="3">
    <source>
        <dbReference type="ARBA" id="ARBA00022475"/>
    </source>
</evidence>
<keyword evidence="2 7" id="KW-0813">Transport</keyword>
<sequence length="324" mass="35039">MRNDKMGLVASAGAGGVNVTLGSGRPSRRIRRNFTIPLIMLLPFMVLFAAFVLYPVINSLYLSFTNYNAISAPKLIGIANYTDLLQDPRFYKALGNTALFVVSVVILNTVLGLTLAVVFGGESLWDQFMRAVFFLPSVAGGIAILAVWKWILNSEGYGILNAARGVFGLAPITWLGTPSLAIAMLVMVAVWGGMGGTMILFVAGLRAIPSELYEAAAIDGATPSQRFWKITLPLLRPTMLYIIITGTIGAFQVFNEPYLLFGGVSSVGGLLDSALTLVTYLYDRGFGRFQLGYASAVAWVLFIIVFALTLINLRVGEPEDRTSK</sequence>
<organism evidence="9 10">
    <name type="scientific">Deinococcus rubellus</name>
    <dbReference type="NCBI Taxonomy" id="1889240"/>
    <lineage>
        <taxon>Bacteria</taxon>
        <taxon>Thermotogati</taxon>
        <taxon>Deinococcota</taxon>
        <taxon>Deinococci</taxon>
        <taxon>Deinococcales</taxon>
        <taxon>Deinococcaceae</taxon>
        <taxon>Deinococcus</taxon>
    </lineage>
</organism>
<dbReference type="RefSeq" id="WP_260560386.1">
    <property type="nucleotide sequence ID" value="NZ_BAABEC010000020.1"/>
</dbReference>